<dbReference type="InterPro" id="IPR045006">
    <property type="entry name" value="CHLI-like"/>
</dbReference>
<dbReference type="SUPFAM" id="SSF54211">
    <property type="entry name" value="Ribosomal protein S5 domain 2-like"/>
    <property type="match status" value="1"/>
</dbReference>
<organism evidence="5 6">
    <name type="scientific">Hydrocarboniphaga effusa AP103</name>
    <dbReference type="NCBI Taxonomy" id="1172194"/>
    <lineage>
        <taxon>Bacteria</taxon>
        <taxon>Pseudomonadati</taxon>
        <taxon>Pseudomonadota</taxon>
        <taxon>Gammaproteobacteria</taxon>
        <taxon>Nevskiales</taxon>
        <taxon>Nevskiaceae</taxon>
        <taxon>Hydrocarboniphaga</taxon>
    </lineage>
</organism>
<evidence type="ECO:0000256" key="2">
    <source>
        <dbReference type="ARBA" id="ARBA00022741"/>
    </source>
</evidence>
<dbReference type="InterPro" id="IPR001208">
    <property type="entry name" value="MCM_dom"/>
</dbReference>
<dbReference type="PROSITE" id="PS50051">
    <property type="entry name" value="MCM_2"/>
    <property type="match status" value="1"/>
</dbReference>
<gene>
    <name evidence="5" type="ORF">WQQ_11370</name>
</gene>
<comment type="caution">
    <text evidence="5">The sequence shown here is derived from an EMBL/GenBank/DDBJ whole genome shotgun (WGS) entry which is preliminary data.</text>
</comment>
<evidence type="ECO:0000256" key="3">
    <source>
        <dbReference type="ARBA" id="ARBA00022840"/>
    </source>
</evidence>
<dbReference type="InterPro" id="IPR004482">
    <property type="entry name" value="Mg_chelat-rel"/>
</dbReference>
<accession>I8TB53</accession>
<dbReference type="Pfam" id="PF13541">
    <property type="entry name" value="ChlI"/>
    <property type="match status" value="1"/>
</dbReference>
<dbReference type="GO" id="GO:0003677">
    <property type="term" value="F:DNA binding"/>
    <property type="evidence" value="ECO:0007669"/>
    <property type="project" value="InterPro"/>
</dbReference>
<dbReference type="Gene3D" id="3.30.230.10">
    <property type="match status" value="1"/>
</dbReference>
<evidence type="ECO:0000256" key="1">
    <source>
        <dbReference type="ARBA" id="ARBA00006354"/>
    </source>
</evidence>
<dbReference type="OrthoDB" id="9813147at2"/>
<reference evidence="5 6" key="1">
    <citation type="journal article" date="2012" name="J. Bacteriol.">
        <title>Genome Sequence of n-Alkane-Degrading Hydrocarboniphaga effusa Strain AP103T (ATCC BAA-332T).</title>
        <authorList>
            <person name="Chang H.K."/>
            <person name="Zylstra G.J."/>
            <person name="Chae J.C."/>
        </authorList>
    </citation>
    <scope>NUCLEOTIDE SEQUENCE [LARGE SCALE GENOMIC DNA]</scope>
    <source>
        <strain evidence="5 6">AP103</strain>
    </source>
</reference>
<keyword evidence="2" id="KW-0547">Nucleotide-binding</keyword>
<comment type="similarity">
    <text evidence="1">Belongs to the Mg-chelatase subunits D/I family. ComM subfamily.</text>
</comment>
<dbReference type="InterPro" id="IPR025158">
    <property type="entry name" value="Mg_chelat-rel_C"/>
</dbReference>
<dbReference type="Gene3D" id="3.40.50.300">
    <property type="entry name" value="P-loop containing nucleotide triphosphate hydrolases"/>
    <property type="match status" value="1"/>
</dbReference>
<dbReference type="InterPro" id="IPR000523">
    <property type="entry name" value="Mg_chelatse_chII-like_cat_dom"/>
</dbReference>
<dbReference type="InterPro" id="IPR027417">
    <property type="entry name" value="P-loop_NTPase"/>
</dbReference>
<dbReference type="RefSeq" id="WP_007184092.1">
    <property type="nucleotide sequence ID" value="NZ_AKGD01000001.1"/>
</dbReference>
<protein>
    <submittedName>
        <fullName evidence="5">Mg(2+) chelatase family protein</fullName>
    </submittedName>
</protein>
<dbReference type="Pfam" id="PF13335">
    <property type="entry name" value="Mg_chelatase_C"/>
    <property type="match status" value="1"/>
</dbReference>
<dbReference type="PANTHER" id="PTHR32039">
    <property type="entry name" value="MAGNESIUM-CHELATASE SUBUNIT CHLI"/>
    <property type="match status" value="1"/>
</dbReference>
<dbReference type="InterPro" id="IPR020568">
    <property type="entry name" value="Ribosomal_Su5_D2-typ_SF"/>
</dbReference>
<name>I8TB53_9GAMM</name>
<dbReference type="PANTHER" id="PTHR32039:SF7">
    <property type="entry name" value="COMPETENCE PROTEIN COMM"/>
    <property type="match status" value="1"/>
</dbReference>
<dbReference type="NCBIfam" id="NF007365">
    <property type="entry name" value="PRK09862.1"/>
    <property type="match status" value="1"/>
</dbReference>
<evidence type="ECO:0000259" key="4">
    <source>
        <dbReference type="PROSITE" id="PS50051"/>
    </source>
</evidence>
<feature type="domain" description="MCM C-terminal AAA(+) ATPase" evidence="4">
    <location>
        <begin position="291"/>
        <end position="390"/>
    </location>
</feature>
<dbReference type="NCBIfam" id="TIGR00368">
    <property type="entry name" value="YifB family Mg chelatase-like AAA ATPase"/>
    <property type="match status" value="1"/>
</dbReference>
<sequence length="506" mass="54080">MNLATVFSRAQNGLDADLVIVEVHIANGLPGLTVVGLPEAAVREAKDRVKAAMLTCGYEFPNTRRIVCNLAPADLPKEGGRFDLAIALGILAASNQIPAAALASMEVLGELSLSGELRPVRGALPAALQAARSDRALLLPESNAAEAALAARARVFAARHLGELCGQLHAGALKPYVRPVETSPVPDEPLPDLADVRGQTQARRALEIAASGGHSLLMAGPPGSGKSMLAARLPGLLPPMTEEESVEVAAIASVGTQGFYAQQWGKRPYRAPHHTASGVALVGGGSSPRPGEITLAHRGILFLDEIPEFDRHVLEVLREPLENGRITISRAARQADFPARFQLVAAMNPCPCGYLGDLEGRCRCTPDQVARYRSRLSGPLMDRIDLQIFVPRVERSLLLCGPDPQGESSAIVRERVIACRARQQARAGKCNAELQAGEIEAFCTPDEAGRRLIELAMTRLGLSARAYHRVLRLGRTLADMAGVEQVRSTQIAEAIRYRQLDRIAGG</sequence>
<dbReference type="PRINTS" id="PR01657">
    <property type="entry name" value="MCMFAMILY"/>
</dbReference>
<dbReference type="EMBL" id="AKGD01000001">
    <property type="protein sequence ID" value="EIT71000.1"/>
    <property type="molecule type" value="Genomic_DNA"/>
</dbReference>
<dbReference type="Proteomes" id="UP000003704">
    <property type="component" value="Unassembled WGS sequence"/>
</dbReference>
<dbReference type="PATRIC" id="fig|1172194.4.peg.1092"/>
<dbReference type="GO" id="GO:0005524">
    <property type="term" value="F:ATP binding"/>
    <property type="evidence" value="ECO:0007669"/>
    <property type="project" value="UniProtKB-KW"/>
</dbReference>
<dbReference type="InterPro" id="IPR014721">
    <property type="entry name" value="Ribsml_uS5_D2-typ_fold_subgr"/>
</dbReference>
<proteinExistence type="inferred from homology"/>
<keyword evidence="3" id="KW-0067">ATP-binding</keyword>
<evidence type="ECO:0000313" key="6">
    <source>
        <dbReference type="Proteomes" id="UP000003704"/>
    </source>
</evidence>
<dbReference type="AlphaFoldDB" id="I8TB53"/>
<evidence type="ECO:0000313" key="5">
    <source>
        <dbReference type="EMBL" id="EIT71000.1"/>
    </source>
</evidence>
<dbReference type="SMART" id="SM00382">
    <property type="entry name" value="AAA"/>
    <property type="match status" value="1"/>
</dbReference>
<dbReference type="SUPFAM" id="SSF52540">
    <property type="entry name" value="P-loop containing nucleoside triphosphate hydrolases"/>
    <property type="match status" value="1"/>
</dbReference>
<dbReference type="STRING" id="1172194.WQQ_11370"/>
<dbReference type="InterPro" id="IPR003593">
    <property type="entry name" value="AAA+_ATPase"/>
</dbReference>
<dbReference type="Pfam" id="PF01078">
    <property type="entry name" value="Mg_chelatase"/>
    <property type="match status" value="1"/>
</dbReference>
<keyword evidence="6" id="KW-1185">Reference proteome</keyword>